<name>A0ACB8YQT4_9ASTR</name>
<gene>
    <name evidence="1" type="ORF">L1987_81832</name>
</gene>
<dbReference type="EMBL" id="CM042044">
    <property type="protein sequence ID" value="KAI3688124.1"/>
    <property type="molecule type" value="Genomic_DNA"/>
</dbReference>
<protein>
    <submittedName>
        <fullName evidence="1">Uncharacterized protein</fullName>
    </submittedName>
</protein>
<organism evidence="1 2">
    <name type="scientific">Smallanthus sonchifolius</name>
    <dbReference type="NCBI Taxonomy" id="185202"/>
    <lineage>
        <taxon>Eukaryota</taxon>
        <taxon>Viridiplantae</taxon>
        <taxon>Streptophyta</taxon>
        <taxon>Embryophyta</taxon>
        <taxon>Tracheophyta</taxon>
        <taxon>Spermatophyta</taxon>
        <taxon>Magnoliopsida</taxon>
        <taxon>eudicotyledons</taxon>
        <taxon>Gunneridae</taxon>
        <taxon>Pentapetalae</taxon>
        <taxon>asterids</taxon>
        <taxon>campanulids</taxon>
        <taxon>Asterales</taxon>
        <taxon>Asteraceae</taxon>
        <taxon>Asteroideae</taxon>
        <taxon>Heliantheae alliance</taxon>
        <taxon>Millerieae</taxon>
        <taxon>Smallanthus</taxon>
    </lineage>
</organism>
<accession>A0ACB8YQT4</accession>
<proteinExistence type="predicted"/>
<comment type="caution">
    <text evidence="1">The sequence shown here is derived from an EMBL/GenBank/DDBJ whole genome shotgun (WGS) entry which is preliminary data.</text>
</comment>
<reference evidence="1 2" key="2">
    <citation type="journal article" date="2022" name="Mol. Ecol. Resour.">
        <title>The genomes of chicory, endive, great burdock and yacon provide insights into Asteraceae paleo-polyploidization history and plant inulin production.</title>
        <authorList>
            <person name="Fan W."/>
            <person name="Wang S."/>
            <person name="Wang H."/>
            <person name="Wang A."/>
            <person name="Jiang F."/>
            <person name="Liu H."/>
            <person name="Zhao H."/>
            <person name="Xu D."/>
            <person name="Zhang Y."/>
        </authorList>
    </citation>
    <scope>NUCLEOTIDE SEQUENCE [LARGE SCALE GENOMIC DNA]</scope>
    <source>
        <strain evidence="2">cv. Yunnan</strain>
        <tissue evidence="1">Leaves</tissue>
    </source>
</reference>
<keyword evidence="2" id="KW-1185">Reference proteome</keyword>
<evidence type="ECO:0000313" key="2">
    <source>
        <dbReference type="Proteomes" id="UP001056120"/>
    </source>
</evidence>
<dbReference type="Proteomes" id="UP001056120">
    <property type="component" value="Linkage Group LG27"/>
</dbReference>
<evidence type="ECO:0000313" key="1">
    <source>
        <dbReference type="EMBL" id="KAI3688124.1"/>
    </source>
</evidence>
<sequence>MLDSSSDSIEMKHVDEDWISLLEQTNAEEKELRNTRRLISSNFSPAAAAASVTAAYALAKSESLDFTNIDSKPEVGL</sequence>
<reference evidence="2" key="1">
    <citation type="journal article" date="2022" name="Mol. Ecol. Resour.">
        <title>The genomes of chicory, endive, great burdock and yacon provide insights into Asteraceae palaeo-polyploidization history and plant inulin production.</title>
        <authorList>
            <person name="Fan W."/>
            <person name="Wang S."/>
            <person name="Wang H."/>
            <person name="Wang A."/>
            <person name="Jiang F."/>
            <person name="Liu H."/>
            <person name="Zhao H."/>
            <person name="Xu D."/>
            <person name="Zhang Y."/>
        </authorList>
    </citation>
    <scope>NUCLEOTIDE SEQUENCE [LARGE SCALE GENOMIC DNA]</scope>
    <source>
        <strain evidence="2">cv. Yunnan</strain>
    </source>
</reference>